<dbReference type="InterPro" id="IPR012783">
    <property type="entry name" value="Znf_C4_TraR"/>
</dbReference>
<dbReference type="PANTHER" id="PTHR38777">
    <property type="entry name" value="FELS-2 PROPHAGE PROTEIN"/>
    <property type="match status" value="1"/>
</dbReference>
<dbReference type="Proteomes" id="UP000295058">
    <property type="component" value="Unassembled WGS sequence"/>
</dbReference>
<sequence>MDVIDRANDMSDWLLAQQLAAQTGHHCTAPSRHQCEECDDPIPEARRAALPGVTLCVGCQTLLENRR</sequence>
<dbReference type="GO" id="GO:1900378">
    <property type="term" value="P:positive regulation of secondary metabolite biosynthetic process"/>
    <property type="evidence" value="ECO:0007669"/>
    <property type="project" value="TreeGrafter"/>
</dbReference>
<dbReference type="RefSeq" id="WP_094278109.1">
    <property type="nucleotide sequence ID" value="NZ_NQJF01000006.1"/>
</dbReference>
<evidence type="ECO:0000256" key="2">
    <source>
        <dbReference type="ARBA" id="ARBA00022771"/>
    </source>
</evidence>
<evidence type="ECO:0000313" key="6">
    <source>
        <dbReference type="EMBL" id="OYD24693.1"/>
    </source>
</evidence>
<dbReference type="SUPFAM" id="SSF57716">
    <property type="entry name" value="Glucocorticoid receptor-like (DNA-binding domain)"/>
    <property type="match status" value="1"/>
</dbReference>
<dbReference type="NCBIfam" id="TIGR02419">
    <property type="entry name" value="C4_traR_proteo"/>
    <property type="match status" value="1"/>
</dbReference>
<evidence type="ECO:0000313" key="9">
    <source>
        <dbReference type="Proteomes" id="UP000295058"/>
    </source>
</evidence>
<gene>
    <name evidence="6" type="ORF">B6S09_08705</name>
    <name evidence="7" type="ORF">LY04_01689</name>
</gene>
<organism evidence="6 8">
    <name type="scientific">Oceanimonas baumannii</name>
    <dbReference type="NCBI Taxonomy" id="129578"/>
    <lineage>
        <taxon>Bacteria</taxon>
        <taxon>Pseudomonadati</taxon>
        <taxon>Pseudomonadota</taxon>
        <taxon>Gammaproteobacteria</taxon>
        <taxon>Aeromonadales</taxon>
        <taxon>Aeromonadaceae</taxon>
        <taxon>Oceanimonas</taxon>
    </lineage>
</organism>
<feature type="zinc finger region" description="dksA C4-type" evidence="4">
    <location>
        <begin position="35"/>
        <end position="59"/>
    </location>
</feature>
<dbReference type="AlphaFoldDB" id="A0A235CJH1"/>
<evidence type="ECO:0000256" key="3">
    <source>
        <dbReference type="ARBA" id="ARBA00022833"/>
    </source>
</evidence>
<dbReference type="Pfam" id="PF01258">
    <property type="entry name" value="zf-dskA_traR"/>
    <property type="match status" value="1"/>
</dbReference>
<evidence type="ECO:0000259" key="5">
    <source>
        <dbReference type="Pfam" id="PF01258"/>
    </source>
</evidence>
<comment type="caution">
    <text evidence="6">The sequence shown here is derived from an EMBL/GenBank/DDBJ whole genome shotgun (WGS) entry which is preliminary data.</text>
</comment>
<dbReference type="InterPro" id="IPR000962">
    <property type="entry name" value="Znf_DskA_TraR"/>
</dbReference>
<evidence type="ECO:0000313" key="8">
    <source>
        <dbReference type="Proteomes" id="UP000243640"/>
    </source>
</evidence>
<protein>
    <submittedName>
        <fullName evidence="7">TraR/DksA family transcriptional regulator</fullName>
    </submittedName>
</protein>
<dbReference type="GO" id="GO:0008270">
    <property type="term" value="F:zinc ion binding"/>
    <property type="evidence" value="ECO:0007669"/>
    <property type="project" value="UniProtKB-KW"/>
</dbReference>
<keyword evidence="2" id="KW-0863">Zinc-finger</keyword>
<dbReference type="PRINTS" id="PR00618">
    <property type="entry name" value="DKSAZNFINGER"/>
</dbReference>
<dbReference type="PANTHER" id="PTHR38777:SF1">
    <property type="entry name" value="DNAK SUPPRESSOR PROTEIN"/>
    <property type="match status" value="1"/>
</dbReference>
<dbReference type="InterPro" id="IPR020458">
    <property type="entry name" value="Znf_DskA_TraR_CS"/>
</dbReference>
<dbReference type="PROSITE" id="PS01102">
    <property type="entry name" value="ZF_DKSA_1"/>
    <property type="match status" value="1"/>
</dbReference>
<evidence type="ECO:0000313" key="7">
    <source>
        <dbReference type="EMBL" id="TDW59438.1"/>
    </source>
</evidence>
<dbReference type="Gene3D" id="1.20.120.910">
    <property type="entry name" value="DksA, coiled-coil domain"/>
    <property type="match status" value="1"/>
</dbReference>
<feature type="domain" description="Zinc finger DksA/TraR C4-type" evidence="5">
    <location>
        <begin position="33"/>
        <end position="64"/>
    </location>
</feature>
<reference evidence="6 8" key="1">
    <citation type="submission" date="2017-08" db="EMBL/GenBank/DDBJ databases">
        <title>Draft Genome Sequence of the Marine Bacterium Oceanimonas baumannii ATCC 700832.</title>
        <authorList>
            <person name="Mcclelland W.D."/>
            <person name="Brennan M.A."/>
            <person name="Trachtenberg A.M."/>
            <person name="Maclea K.S."/>
        </authorList>
    </citation>
    <scope>NUCLEOTIDE SEQUENCE [LARGE SCALE GENOMIC DNA]</scope>
    <source>
        <strain evidence="6 8">ATCC 700832</strain>
    </source>
</reference>
<name>A0A235CJH1_9GAMM</name>
<dbReference type="PROSITE" id="PS51128">
    <property type="entry name" value="ZF_DKSA_2"/>
    <property type="match status" value="1"/>
</dbReference>
<keyword evidence="3" id="KW-0862">Zinc</keyword>
<accession>A0A235CJH1</accession>
<proteinExistence type="predicted"/>
<dbReference type="EMBL" id="SODO01000005">
    <property type="protein sequence ID" value="TDW59438.1"/>
    <property type="molecule type" value="Genomic_DNA"/>
</dbReference>
<dbReference type="Proteomes" id="UP000243640">
    <property type="component" value="Unassembled WGS sequence"/>
</dbReference>
<evidence type="ECO:0000256" key="1">
    <source>
        <dbReference type="ARBA" id="ARBA00022723"/>
    </source>
</evidence>
<evidence type="ECO:0000256" key="4">
    <source>
        <dbReference type="PROSITE-ProRule" id="PRU00510"/>
    </source>
</evidence>
<reference evidence="7 9" key="2">
    <citation type="submission" date="2019-03" db="EMBL/GenBank/DDBJ databases">
        <title>Genomic Encyclopedia of Archaeal and Bacterial Type Strains, Phase II (KMG-II): from individual species to whole genera.</title>
        <authorList>
            <person name="Goeker M."/>
        </authorList>
    </citation>
    <scope>NUCLEOTIDE SEQUENCE [LARGE SCALE GENOMIC DNA]</scope>
    <source>
        <strain evidence="7 9">DSM 15594</strain>
    </source>
</reference>
<dbReference type="OrthoDB" id="962301at2"/>
<keyword evidence="9" id="KW-1185">Reference proteome</keyword>
<dbReference type="InterPro" id="IPR020460">
    <property type="entry name" value="Znf_C4-type_bac"/>
</dbReference>
<dbReference type="EMBL" id="NQJF01000006">
    <property type="protein sequence ID" value="OYD24693.1"/>
    <property type="molecule type" value="Genomic_DNA"/>
</dbReference>
<keyword evidence="1" id="KW-0479">Metal-binding</keyword>